<name>A0A0A8VFR5_YERRU</name>
<accession>A0A0A8VFR5</accession>
<protein>
    <submittedName>
        <fullName evidence="1">Uncharacterized protein</fullName>
    </submittedName>
</protein>
<evidence type="ECO:0000313" key="1">
    <source>
        <dbReference type="EMBL" id="CEK26789.1"/>
    </source>
</evidence>
<reference evidence="1" key="1">
    <citation type="journal article" date="2015" name="Genome Announc.">
        <title>Complete Genome Sequence of Yersinia ruckeri Strain CSF007-82, Etiologic Agent of Red Mouth Disease in Salmonid Fish.</title>
        <authorList>
            <person name="Nelson M.C."/>
            <person name="LaPatra S.E."/>
            <person name="Welch T.J."/>
            <person name="Graf J."/>
        </authorList>
    </citation>
    <scope>NUCLEOTIDE SEQUENCE</scope>
    <source>
        <strain evidence="1">CSF007-82</strain>
    </source>
</reference>
<dbReference type="EMBL" id="LN681231">
    <property type="protein sequence ID" value="CEK26789.1"/>
    <property type="molecule type" value="Genomic_DNA"/>
</dbReference>
<gene>
    <name evidence="1" type="ORF">CSF007_5110</name>
</gene>
<proteinExistence type="predicted"/>
<organism evidence="1">
    <name type="scientific">Yersinia ruckeri</name>
    <dbReference type="NCBI Taxonomy" id="29486"/>
    <lineage>
        <taxon>Bacteria</taxon>
        <taxon>Pseudomonadati</taxon>
        <taxon>Pseudomonadota</taxon>
        <taxon>Gammaproteobacteria</taxon>
        <taxon>Enterobacterales</taxon>
        <taxon>Yersiniaceae</taxon>
        <taxon>Yersinia</taxon>
    </lineage>
</organism>
<dbReference type="AlphaFoldDB" id="A0A0A8VFR5"/>
<sequence>MFAIIGSGQITVTNPAQTFHYLTEKKQVAAETNSASTFALALLI</sequence>